<feature type="compositionally biased region" description="Polar residues" evidence="1">
    <location>
        <begin position="1"/>
        <end position="10"/>
    </location>
</feature>
<dbReference type="Proteomes" id="UP000012174">
    <property type="component" value="Unassembled WGS sequence"/>
</dbReference>
<dbReference type="InterPro" id="IPR012312">
    <property type="entry name" value="Hemerythrin-like"/>
</dbReference>
<dbReference type="HOGENOM" id="CLU_074846_1_1_1"/>
<dbReference type="KEGG" id="ela:UCREL1_5738"/>
<dbReference type="Pfam" id="PF01814">
    <property type="entry name" value="Hemerythrin"/>
    <property type="match status" value="1"/>
</dbReference>
<feature type="compositionally biased region" description="Polar residues" evidence="1">
    <location>
        <begin position="19"/>
        <end position="38"/>
    </location>
</feature>
<dbReference type="eggNOG" id="ENOG502S4CP">
    <property type="taxonomic scope" value="Eukaryota"/>
</dbReference>
<dbReference type="AlphaFoldDB" id="M7SSP1"/>
<evidence type="ECO:0000313" key="3">
    <source>
        <dbReference type="EMBL" id="EMR67267.1"/>
    </source>
</evidence>
<name>M7SSP1_EUTLA</name>
<proteinExistence type="predicted"/>
<feature type="region of interest" description="Disordered" evidence="1">
    <location>
        <begin position="1"/>
        <end position="46"/>
    </location>
</feature>
<dbReference type="PANTHER" id="PTHR38048">
    <property type="entry name" value="EXPRESSED PROTEIN"/>
    <property type="match status" value="1"/>
</dbReference>
<evidence type="ECO:0000313" key="4">
    <source>
        <dbReference type="Proteomes" id="UP000012174"/>
    </source>
</evidence>
<accession>M7SSP1</accession>
<dbReference type="OMA" id="AEHMDYF"/>
<dbReference type="CDD" id="cd12108">
    <property type="entry name" value="Hr-like"/>
    <property type="match status" value="1"/>
</dbReference>
<reference evidence="4" key="1">
    <citation type="journal article" date="2013" name="Genome Announc.">
        <title>Draft genome sequence of the grapevine dieback fungus Eutypa lata UCR-EL1.</title>
        <authorList>
            <person name="Blanco-Ulate B."/>
            <person name="Rolshausen P.E."/>
            <person name="Cantu D."/>
        </authorList>
    </citation>
    <scope>NUCLEOTIDE SEQUENCE [LARGE SCALE GENOMIC DNA]</scope>
    <source>
        <strain evidence="4">UCR-EL1</strain>
    </source>
</reference>
<dbReference type="OrthoDB" id="10044044at2759"/>
<dbReference type="PANTHER" id="PTHR38048:SF1">
    <property type="entry name" value="HEMERYTHRIN-LIKE DOMAIN-CONTAINING PROTEIN"/>
    <property type="match status" value="1"/>
</dbReference>
<evidence type="ECO:0000256" key="1">
    <source>
        <dbReference type="SAM" id="MobiDB-lite"/>
    </source>
</evidence>
<dbReference type="InterPro" id="IPR053206">
    <property type="entry name" value="Dimeric_xanthone_biosynth"/>
</dbReference>
<dbReference type="EMBL" id="KB706475">
    <property type="protein sequence ID" value="EMR67267.1"/>
    <property type="molecule type" value="Genomic_DNA"/>
</dbReference>
<sequence length="209" mass="23909">MASEPSSAQAANPECPTDTAETQKVQSGEKATSEQSTKPKLPPLSGHEFRQYNRLAEHMDLFHNHFRSTWNMLWGACTSGKRPGGMSLKAFIGAGLQFVQQLEMHHNIEETYIFPILAKKMPEFRSGNGNGAAELLRQHQEIHRGLETLQEYLRRCKSGETELELRVLKTKLEDWGSVLWTHLDQEVETLGAENMRTYWTIDEIRRIPM</sequence>
<dbReference type="Gene3D" id="1.20.120.520">
    <property type="entry name" value="nmb1532 protein domain like"/>
    <property type="match status" value="1"/>
</dbReference>
<keyword evidence="4" id="KW-1185">Reference proteome</keyword>
<organism evidence="3 4">
    <name type="scientific">Eutypa lata (strain UCR-EL1)</name>
    <name type="common">Grapevine dieback disease fungus</name>
    <name type="synonym">Eutypa armeniacae</name>
    <dbReference type="NCBI Taxonomy" id="1287681"/>
    <lineage>
        <taxon>Eukaryota</taxon>
        <taxon>Fungi</taxon>
        <taxon>Dikarya</taxon>
        <taxon>Ascomycota</taxon>
        <taxon>Pezizomycotina</taxon>
        <taxon>Sordariomycetes</taxon>
        <taxon>Xylariomycetidae</taxon>
        <taxon>Xylariales</taxon>
        <taxon>Diatrypaceae</taxon>
        <taxon>Eutypa</taxon>
    </lineage>
</organism>
<evidence type="ECO:0000259" key="2">
    <source>
        <dbReference type="Pfam" id="PF01814"/>
    </source>
</evidence>
<gene>
    <name evidence="3" type="ORF">UCREL1_5738</name>
</gene>
<feature type="domain" description="Hemerythrin-like" evidence="2">
    <location>
        <begin position="56"/>
        <end position="190"/>
    </location>
</feature>
<protein>
    <recommendedName>
        <fullName evidence="2">Hemerythrin-like domain-containing protein</fullName>
    </recommendedName>
</protein>